<keyword evidence="6" id="KW-1185">Reference proteome</keyword>
<evidence type="ECO:0000259" key="4">
    <source>
        <dbReference type="PROSITE" id="PS50846"/>
    </source>
</evidence>
<dbReference type="Pfam" id="PF00403">
    <property type="entry name" value="HMA"/>
    <property type="match status" value="1"/>
</dbReference>
<keyword evidence="3" id="KW-0472">Membrane</keyword>
<dbReference type="GO" id="GO:0016020">
    <property type="term" value="C:membrane"/>
    <property type="evidence" value="ECO:0007669"/>
    <property type="project" value="InterPro"/>
</dbReference>
<dbReference type="CDD" id="cd00371">
    <property type="entry name" value="HMA"/>
    <property type="match status" value="1"/>
</dbReference>
<reference evidence="5 6" key="1">
    <citation type="journal article" date="2018" name="Microbiol. Resour. Announc.">
        <title>Complete Genome Sequence of Acidithiobacillus ferridurans JCM 18981.</title>
        <authorList>
            <person name="Miyauchi T."/>
            <person name="Kouzuma A."/>
            <person name="Abe T."/>
            <person name="Watanabe K."/>
        </authorList>
    </citation>
    <scope>NUCLEOTIDE SEQUENCE [LARGE SCALE GENOMIC DNA]</scope>
    <source>
        <strain evidence="6">ATCC 33020 / DSM 29468 / JCM 18981 / 11Fe</strain>
    </source>
</reference>
<dbReference type="GO" id="GO:0055070">
    <property type="term" value="P:copper ion homeostasis"/>
    <property type="evidence" value="ECO:0007669"/>
    <property type="project" value="TreeGrafter"/>
</dbReference>
<dbReference type="PANTHER" id="PTHR43520">
    <property type="entry name" value="ATP7, ISOFORM B"/>
    <property type="match status" value="1"/>
</dbReference>
<dbReference type="InterPro" id="IPR017969">
    <property type="entry name" value="Heavy-metal-associated_CS"/>
</dbReference>
<gene>
    <name evidence="5" type="ORF">AFERRID_20500</name>
</gene>
<dbReference type="GO" id="GO:0043682">
    <property type="term" value="F:P-type divalent copper transporter activity"/>
    <property type="evidence" value="ECO:0007669"/>
    <property type="project" value="TreeGrafter"/>
</dbReference>
<keyword evidence="3" id="KW-1133">Transmembrane helix</keyword>
<dbReference type="PROSITE" id="PS50846">
    <property type="entry name" value="HMA_2"/>
    <property type="match status" value="1"/>
</dbReference>
<dbReference type="SUPFAM" id="SSF56784">
    <property type="entry name" value="HAD-like"/>
    <property type="match status" value="1"/>
</dbReference>
<keyword evidence="2" id="KW-1278">Translocase</keyword>
<dbReference type="FunFam" id="3.30.70.100:FF:000005">
    <property type="entry name" value="Copper-exporting P-type ATPase A"/>
    <property type="match status" value="1"/>
</dbReference>
<dbReference type="InterPro" id="IPR006121">
    <property type="entry name" value="HMA_dom"/>
</dbReference>
<feature type="transmembrane region" description="Helical" evidence="3">
    <location>
        <begin position="217"/>
        <end position="235"/>
    </location>
</feature>
<dbReference type="PRINTS" id="PR00119">
    <property type="entry name" value="CATATPASE"/>
</dbReference>
<dbReference type="InterPro" id="IPR023214">
    <property type="entry name" value="HAD_sf"/>
</dbReference>
<keyword evidence="3" id="KW-0812">Transmembrane</keyword>
<dbReference type="GO" id="GO:0016887">
    <property type="term" value="F:ATP hydrolysis activity"/>
    <property type="evidence" value="ECO:0007669"/>
    <property type="project" value="InterPro"/>
</dbReference>
<dbReference type="AlphaFoldDB" id="A0A2Z6IK22"/>
<dbReference type="PANTHER" id="PTHR43520:SF8">
    <property type="entry name" value="P-TYPE CU(+) TRANSPORTER"/>
    <property type="match status" value="1"/>
</dbReference>
<dbReference type="GO" id="GO:0005507">
    <property type="term" value="F:copper ion binding"/>
    <property type="evidence" value="ECO:0007669"/>
    <property type="project" value="TreeGrafter"/>
</dbReference>
<evidence type="ECO:0000256" key="2">
    <source>
        <dbReference type="ARBA" id="ARBA00022967"/>
    </source>
</evidence>
<name>A0A2Z6IK22_ACIFI</name>
<evidence type="ECO:0000313" key="5">
    <source>
        <dbReference type="EMBL" id="BBF65832.1"/>
    </source>
</evidence>
<dbReference type="InterPro" id="IPR036412">
    <property type="entry name" value="HAD-like_sf"/>
</dbReference>
<evidence type="ECO:0000313" key="6">
    <source>
        <dbReference type="Proteomes" id="UP000280188"/>
    </source>
</evidence>
<evidence type="ECO:0000256" key="3">
    <source>
        <dbReference type="SAM" id="Phobius"/>
    </source>
</evidence>
<feature type="transmembrane region" description="Helical" evidence="3">
    <location>
        <begin position="189"/>
        <end position="211"/>
    </location>
</feature>
<dbReference type="PROSITE" id="PS01047">
    <property type="entry name" value="HMA_1"/>
    <property type="match status" value="1"/>
</dbReference>
<dbReference type="Gene3D" id="3.40.50.1000">
    <property type="entry name" value="HAD superfamily/HAD-like"/>
    <property type="match status" value="1"/>
</dbReference>
<keyword evidence="1" id="KW-0479">Metal-binding</keyword>
<dbReference type="InterPro" id="IPR001757">
    <property type="entry name" value="P_typ_ATPase"/>
</dbReference>
<accession>A0A2Z6IK22</accession>
<proteinExistence type="predicted"/>
<dbReference type="PROSITE" id="PS01229">
    <property type="entry name" value="COF_2"/>
    <property type="match status" value="1"/>
</dbReference>
<dbReference type="Pfam" id="PF08282">
    <property type="entry name" value="Hydrolase_3"/>
    <property type="match status" value="1"/>
</dbReference>
<dbReference type="GO" id="GO:0005524">
    <property type="term" value="F:ATP binding"/>
    <property type="evidence" value="ECO:0007669"/>
    <property type="project" value="InterPro"/>
</dbReference>
<organism evidence="5 6">
    <name type="scientific">Acidithiobacillus ferridurans</name>
    <dbReference type="NCBI Taxonomy" id="1232575"/>
    <lineage>
        <taxon>Bacteria</taxon>
        <taxon>Pseudomonadati</taxon>
        <taxon>Pseudomonadota</taxon>
        <taxon>Acidithiobacillia</taxon>
        <taxon>Acidithiobacillales</taxon>
        <taxon>Acidithiobacillaceae</taxon>
        <taxon>Acidithiobacillus</taxon>
    </lineage>
</organism>
<dbReference type="PRINTS" id="PR00120">
    <property type="entry name" value="HATPASE"/>
</dbReference>
<sequence>MFIMDIWSVIARLSAASVNVTYSWLCREEVHLMDDKTGGHLEIGIDGMTCASCSTRVERALGKLPGVTSANVNLATERAEVLFDPQQLDAARIAEAIRESGYTPAEVLPQDKAKVVTQLQEQCRRVAFIGDGINDAPALAQANVGIALASGTDIVIEAAEVTLSRRQLGEVVTALTAARRTLSNIRGNLFWAFFYNILLIPVAAGVAAPIGIHLNPMVAGVAMGLSSVFVLSNSLPLKRLKAYVPTVTPGAVQNTALEPAHS</sequence>
<dbReference type="Proteomes" id="UP000280188">
    <property type="component" value="Chromosome"/>
</dbReference>
<dbReference type="EMBL" id="AP018795">
    <property type="protein sequence ID" value="BBF65832.1"/>
    <property type="molecule type" value="Genomic_DNA"/>
</dbReference>
<feature type="domain" description="HMA" evidence="4">
    <location>
        <begin position="39"/>
        <end position="105"/>
    </location>
</feature>
<protein>
    <submittedName>
        <fullName evidence="5">Putative copper-transporting ATPase PacS</fullName>
    </submittedName>
</protein>
<dbReference type="KEGG" id="afj:AFERRID_20500"/>
<evidence type="ECO:0000256" key="1">
    <source>
        <dbReference type="ARBA" id="ARBA00022723"/>
    </source>
</evidence>
<dbReference type="NCBIfam" id="TIGR01494">
    <property type="entry name" value="ATPase_P-type"/>
    <property type="match status" value="1"/>
</dbReference>